<dbReference type="Proteomes" id="UP001438707">
    <property type="component" value="Unassembled WGS sequence"/>
</dbReference>
<dbReference type="InterPro" id="IPR015943">
    <property type="entry name" value="WD40/YVTN_repeat-like_dom_sf"/>
</dbReference>
<accession>A0AAW1Q2K5</accession>
<dbReference type="InterPro" id="IPR036322">
    <property type="entry name" value="WD40_repeat_dom_sf"/>
</dbReference>
<evidence type="ECO:0000256" key="6">
    <source>
        <dbReference type="PROSITE-ProRule" id="PRU00221"/>
    </source>
</evidence>
<evidence type="ECO:0000256" key="4">
    <source>
        <dbReference type="ARBA" id="ARBA00022737"/>
    </source>
</evidence>
<organism evidence="8 9">
    <name type="scientific">Apatococcus lobatus</name>
    <dbReference type="NCBI Taxonomy" id="904363"/>
    <lineage>
        <taxon>Eukaryota</taxon>
        <taxon>Viridiplantae</taxon>
        <taxon>Chlorophyta</taxon>
        <taxon>core chlorophytes</taxon>
        <taxon>Trebouxiophyceae</taxon>
        <taxon>Chlorellales</taxon>
        <taxon>Chlorellaceae</taxon>
        <taxon>Apatococcus</taxon>
    </lineage>
</organism>
<feature type="compositionally biased region" description="Low complexity" evidence="7">
    <location>
        <begin position="17"/>
        <end position="28"/>
    </location>
</feature>
<feature type="compositionally biased region" description="Acidic residues" evidence="7">
    <location>
        <begin position="387"/>
        <end position="396"/>
    </location>
</feature>
<proteinExistence type="predicted"/>
<keyword evidence="5" id="KW-0539">Nucleus</keyword>
<reference evidence="8 9" key="1">
    <citation type="journal article" date="2024" name="Nat. Commun.">
        <title>Phylogenomics reveals the evolutionary origins of lichenization in chlorophyte algae.</title>
        <authorList>
            <person name="Puginier C."/>
            <person name="Libourel C."/>
            <person name="Otte J."/>
            <person name="Skaloud P."/>
            <person name="Haon M."/>
            <person name="Grisel S."/>
            <person name="Petersen M."/>
            <person name="Berrin J.G."/>
            <person name="Delaux P.M."/>
            <person name="Dal Grande F."/>
            <person name="Keller J."/>
        </authorList>
    </citation>
    <scope>NUCLEOTIDE SEQUENCE [LARGE SCALE GENOMIC DNA]</scope>
    <source>
        <strain evidence="8 9">SAG 2145</strain>
    </source>
</reference>
<feature type="compositionally biased region" description="Low complexity" evidence="7">
    <location>
        <begin position="365"/>
        <end position="380"/>
    </location>
</feature>
<dbReference type="GO" id="GO:0006400">
    <property type="term" value="P:tRNA modification"/>
    <property type="evidence" value="ECO:0007669"/>
    <property type="project" value="TreeGrafter"/>
</dbReference>
<keyword evidence="9" id="KW-1185">Reference proteome</keyword>
<evidence type="ECO:0000256" key="2">
    <source>
        <dbReference type="ARBA" id="ARBA00022574"/>
    </source>
</evidence>
<dbReference type="GO" id="GO:0005634">
    <property type="term" value="C:nucleus"/>
    <property type="evidence" value="ECO:0007669"/>
    <property type="project" value="UniProtKB-SubCell"/>
</dbReference>
<keyword evidence="2 6" id="KW-0853">WD repeat</keyword>
<feature type="compositionally biased region" description="Basic residues" evidence="7">
    <location>
        <begin position="1"/>
        <end position="14"/>
    </location>
</feature>
<feature type="region of interest" description="Disordered" evidence="7">
    <location>
        <begin position="158"/>
        <end position="178"/>
    </location>
</feature>
<dbReference type="SUPFAM" id="SSF50978">
    <property type="entry name" value="WD40 repeat-like"/>
    <property type="match status" value="1"/>
</dbReference>
<dbReference type="Gene3D" id="2.130.10.10">
    <property type="entry name" value="YVTN repeat-like/Quinoprotein amine dehydrogenase"/>
    <property type="match status" value="2"/>
</dbReference>
<dbReference type="AlphaFoldDB" id="A0AAW1Q2K5"/>
<dbReference type="PANTHER" id="PTHR16288">
    <property type="entry name" value="WD40 REPEAT PROTEIN 4"/>
    <property type="match status" value="1"/>
</dbReference>
<dbReference type="PROSITE" id="PS50082">
    <property type="entry name" value="WD_REPEATS_2"/>
    <property type="match status" value="1"/>
</dbReference>
<evidence type="ECO:0000256" key="3">
    <source>
        <dbReference type="ARBA" id="ARBA00022694"/>
    </source>
</evidence>
<keyword evidence="4" id="KW-0677">Repeat</keyword>
<dbReference type="PANTHER" id="PTHR16288:SF0">
    <property type="entry name" value="TRNA (GUANINE-N(7)-)-METHYLTRANSFERASE NON-CATALYTIC SUBUNIT WDR4"/>
    <property type="match status" value="1"/>
</dbReference>
<name>A0AAW1Q2K5_9CHLO</name>
<feature type="region of interest" description="Disordered" evidence="7">
    <location>
        <begin position="336"/>
        <end position="396"/>
    </location>
</feature>
<dbReference type="InterPro" id="IPR001680">
    <property type="entry name" value="WD40_rpt"/>
</dbReference>
<evidence type="ECO:0000256" key="7">
    <source>
        <dbReference type="SAM" id="MobiDB-lite"/>
    </source>
</evidence>
<evidence type="ECO:0000313" key="9">
    <source>
        <dbReference type="Proteomes" id="UP001438707"/>
    </source>
</evidence>
<dbReference type="InterPro" id="IPR028884">
    <property type="entry name" value="Trm82"/>
</dbReference>
<dbReference type="GO" id="GO:0043527">
    <property type="term" value="C:tRNA methyltransferase complex"/>
    <property type="evidence" value="ECO:0007669"/>
    <property type="project" value="TreeGrafter"/>
</dbReference>
<feature type="region of interest" description="Disordered" evidence="7">
    <location>
        <begin position="1"/>
        <end position="31"/>
    </location>
</feature>
<evidence type="ECO:0000256" key="5">
    <source>
        <dbReference type="ARBA" id="ARBA00023242"/>
    </source>
</evidence>
<feature type="repeat" description="WD" evidence="6">
    <location>
        <begin position="235"/>
        <end position="278"/>
    </location>
</feature>
<evidence type="ECO:0000313" key="8">
    <source>
        <dbReference type="EMBL" id="KAK9816219.1"/>
    </source>
</evidence>
<gene>
    <name evidence="8" type="ORF">WJX74_000365</name>
</gene>
<dbReference type="PROSITE" id="PS50294">
    <property type="entry name" value="WD_REPEATS_REGION"/>
    <property type="match status" value="1"/>
</dbReference>
<feature type="region of interest" description="Disordered" evidence="7">
    <location>
        <begin position="525"/>
        <end position="547"/>
    </location>
</feature>
<dbReference type="EMBL" id="JALJOS010000086">
    <property type="protein sequence ID" value="KAK9816219.1"/>
    <property type="molecule type" value="Genomic_DNA"/>
</dbReference>
<dbReference type="Pfam" id="PF00400">
    <property type="entry name" value="WD40"/>
    <property type="match status" value="2"/>
</dbReference>
<dbReference type="GO" id="GO:0005829">
    <property type="term" value="C:cytosol"/>
    <property type="evidence" value="ECO:0007669"/>
    <property type="project" value="TreeGrafter"/>
</dbReference>
<comment type="caution">
    <text evidence="8">The sequence shown here is derived from an EMBL/GenBank/DDBJ whole genome shotgun (WGS) entry which is preliminary data.</text>
</comment>
<sequence>MARKRLAAKAKRKQQKAEAAGEAEPGLPSQSLASYDKAEPASAVLALCPAAGLAAVAAGSCIHILQERDVGITETSTVNTGNGLRAAAFHPNAANILLSAGDAKELLVHHIIDQVTLKSLKTQKKISAATFTPDGRFMLVADKFGDVSVAAAPSVGVQPFPSESSSDPTQAGAGGSGEPPGRLTFLLGHFCSIITAMCVSPDGRLLATCDRDGKVRVSNLPPNLLLGAHEIQSFGLGHQGYVRSLAWVPRLEGSLLASGGSDGTVRLWEPMTGKQLALHRILQPDAKLPAEAGHASLAEHVSGPSQTQQVAEAMEEGGPVLLEAATEAAALLPEAVEASAHASKRPRTDEDPVQPGSQGIDEVGALDSAGDAGGAAPAGDVSMAGDSEMDNDEHGQEDDMPVVLALASAAGGRQLAVVVEGSEQLLILECNRGGEGAGSSDPWHLHLQQELRPLQSALPTSIQYDAQSRLWVAGGQEDIAALPEIAILTQADATGLLEVEMHHMLASSKIGCQQIGADPLKVHQAGRHDLQKGKHTRSRAMQEHRHL</sequence>
<evidence type="ECO:0000256" key="1">
    <source>
        <dbReference type="ARBA" id="ARBA00004123"/>
    </source>
</evidence>
<evidence type="ECO:0008006" key="10">
    <source>
        <dbReference type="Google" id="ProtNLM"/>
    </source>
</evidence>
<dbReference type="SMART" id="SM00320">
    <property type="entry name" value="WD40"/>
    <property type="match status" value="4"/>
</dbReference>
<protein>
    <recommendedName>
        <fullName evidence="10">WD repeat-containing protein 4 homolog</fullName>
    </recommendedName>
</protein>
<keyword evidence="3" id="KW-0819">tRNA processing</keyword>
<dbReference type="GO" id="GO:0036265">
    <property type="term" value="P:RNA (guanine-N7)-methylation"/>
    <property type="evidence" value="ECO:0007669"/>
    <property type="project" value="InterPro"/>
</dbReference>
<comment type="subcellular location">
    <subcellularLocation>
        <location evidence="1">Nucleus</location>
    </subcellularLocation>
</comment>